<protein>
    <submittedName>
        <fullName evidence="1">Uncharacterized protein</fullName>
    </submittedName>
</protein>
<sequence length="418" mass="48967">MGHSSFLLQLRNWFLHHKIQQEHTAMKSKRLRKGERASLDIISALPQTILETILCFLPTEEAARTSILSREWRYKWTKIPTLEFHLSQVSKRISKEKQVQGINMDTRCKPFYDLLYQILLLHQGPIHEFTLVIDLWIKDQDTFGFDQIVLHLSKNHTVKKLTILGTHGLHLYNLPISVFSLHHLTDLDLFCFDLDHQPMFNGFDSLRSLSLQNVGISTKTLLHLLSNCPSLKSFILSINEDHLDDRDCAVIELFKCLPMIEDLTTYSYVFQWLVLDSVPKELPTSLFHLKYFCLEDMCFVDGYGLGFLLVLIKCSPNLEKIKLKIDWDHDCYEEYPVVWEEYSDVWLEHLNELEIECFSNSTPEMEFVKFILARSPKLKKVSFIRCVVPGKEKLEMLEVLLRAPRASPVRIDVKSWRR</sequence>
<keyword evidence="2" id="KW-1185">Reference proteome</keyword>
<proteinExistence type="predicted"/>
<dbReference type="Proteomes" id="UP001056120">
    <property type="component" value="Linkage Group LG17"/>
</dbReference>
<reference evidence="2" key="1">
    <citation type="journal article" date="2022" name="Mol. Ecol. Resour.">
        <title>The genomes of chicory, endive, great burdock and yacon provide insights into Asteraceae palaeo-polyploidization history and plant inulin production.</title>
        <authorList>
            <person name="Fan W."/>
            <person name="Wang S."/>
            <person name="Wang H."/>
            <person name="Wang A."/>
            <person name="Jiang F."/>
            <person name="Liu H."/>
            <person name="Zhao H."/>
            <person name="Xu D."/>
            <person name="Zhang Y."/>
        </authorList>
    </citation>
    <scope>NUCLEOTIDE SEQUENCE [LARGE SCALE GENOMIC DNA]</scope>
    <source>
        <strain evidence="2">cv. Yunnan</strain>
    </source>
</reference>
<evidence type="ECO:0000313" key="2">
    <source>
        <dbReference type="Proteomes" id="UP001056120"/>
    </source>
</evidence>
<gene>
    <name evidence="1" type="ORF">L1987_51679</name>
</gene>
<name>A0ACB9ER19_9ASTR</name>
<comment type="caution">
    <text evidence="1">The sequence shown here is derived from an EMBL/GenBank/DDBJ whole genome shotgun (WGS) entry which is preliminary data.</text>
</comment>
<dbReference type="EMBL" id="CM042034">
    <property type="protein sequence ID" value="KAI3761267.1"/>
    <property type="molecule type" value="Genomic_DNA"/>
</dbReference>
<accession>A0ACB9ER19</accession>
<organism evidence="1 2">
    <name type="scientific">Smallanthus sonchifolius</name>
    <dbReference type="NCBI Taxonomy" id="185202"/>
    <lineage>
        <taxon>Eukaryota</taxon>
        <taxon>Viridiplantae</taxon>
        <taxon>Streptophyta</taxon>
        <taxon>Embryophyta</taxon>
        <taxon>Tracheophyta</taxon>
        <taxon>Spermatophyta</taxon>
        <taxon>Magnoliopsida</taxon>
        <taxon>eudicotyledons</taxon>
        <taxon>Gunneridae</taxon>
        <taxon>Pentapetalae</taxon>
        <taxon>asterids</taxon>
        <taxon>campanulids</taxon>
        <taxon>Asterales</taxon>
        <taxon>Asteraceae</taxon>
        <taxon>Asteroideae</taxon>
        <taxon>Heliantheae alliance</taxon>
        <taxon>Millerieae</taxon>
        <taxon>Smallanthus</taxon>
    </lineage>
</organism>
<reference evidence="1 2" key="2">
    <citation type="journal article" date="2022" name="Mol. Ecol. Resour.">
        <title>The genomes of chicory, endive, great burdock and yacon provide insights into Asteraceae paleo-polyploidization history and plant inulin production.</title>
        <authorList>
            <person name="Fan W."/>
            <person name="Wang S."/>
            <person name="Wang H."/>
            <person name="Wang A."/>
            <person name="Jiang F."/>
            <person name="Liu H."/>
            <person name="Zhao H."/>
            <person name="Xu D."/>
            <person name="Zhang Y."/>
        </authorList>
    </citation>
    <scope>NUCLEOTIDE SEQUENCE [LARGE SCALE GENOMIC DNA]</scope>
    <source>
        <strain evidence="2">cv. Yunnan</strain>
        <tissue evidence="1">Leaves</tissue>
    </source>
</reference>
<evidence type="ECO:0000313" key="1">
    <source>
        <dbReference type="EMBL" id="KAI3761267.1"/>
    </source>
</evidence>